<gene>
    <name evidence="1" type="ORF">REH74_023795</name>
</gene>
<organism evidence="1 2">
    <name type="scientific">Vibrio campbellii</name>
    <dbReference type="NCBI Taxonomy" id="680"/>
    <lineage>
        <taxon>Bacteria</taxon>
        <taxon>Pseudomonadati</taxon>
        <taxon>Pseudomonadota</taxon>
        <taxon>Gammaproteobacteria</taxon>
        <taxon>Vibrionales</taxon>
        <taxon>Vibrionaceae</taxon>
        <taxon>Vibrio</taxon>
    </lineage>
</organism>
<evidence type="ECO:0000313" key="2">
    <source>
        <dbReference type="Proteomes" id="UP001354073"/>
    </source>
</evidence>
<accession>A0ACC7RGA8</accession>
<comment type="caution">
    <text evidence="1">The sequence shown here is derived from an EMBL/GenBank/DDBJ whole genome shotgun (WGS) entry which is preliminary data.</text>
</comment>
<evidence type="ECO:0000313" key="1">
    <source>
        <dbReference type="EMBL" id="MGI1900554.1"/>
    </source>
</evidence>
<sequence>MKIDVYKSNKNNSKFLSVEAGKDVAELGLPSDIDRDMLDLSLFKQNLELDPSKPRIALDDATVAKQICENGYAIHFAKVESEILI</sequence>
<dbReference type="Proteomes" id="UP001354073">
    <property type="component" value="Unassembled WGS sequence"/>
</dbReference>
<proteinExistence type="predicted"/>
<reference evidence="1" key="1">
    <citation type="submission" date="2024-11" db="EMBL/GenBank/DDBJ databases">
        <title>Identification of new Vibrio campbellii strains harboring the pVA1 plasmid isolated from Penaeus vannamei postlarvae affected by outbreaks of acute hepatopancreatic necrosis disease (AHPND) in Mexico.</title>
        <authorList>
            <person name="Gomez-Gil B."/>
            <person name="Enciso-Ibarra J."/>
        </authorList>
    </citation>
    <scope>NUCLEOTIDE SEQUENCE</scope>
    <source>
        <strain evidence="1">M270204</strain>
    </source>
</reference>
<name>A0ACC7RGA8_9VIBR</name>
<dbReference type="EMBL" id="JAVHXJ020000201">
    <property type="protein sequence ID" value="MGI1900554.1"/>
    <property type="molecule type" value="Genomic_DNA"/>
</dbReference>
<protein>
    <submittedName>
        <fullName evidence="1">Uncharacterized protein</fullName>
    </submittedName>
</protein>